<reference evidence="2" key="1">
    <citation type="submission" date="2024-01" db="EMBL/GenBank/DDBJ databases">
        <authorList>
            <person name="Webb A."/>
        </authorList>
    </citation>
    <scope>NUCLEOTIDE SEQUENCE</scope>
    <source>
        <strain evidence="2">Pm1</strain>
    </source>
</reference>
<keyword evidence="1" id="KW-0472">Membrane</keyword>
<dbReference type="Proteomes" id="UP001162060">
    <property type="component" value="Unassembled WGS sequence"/>
</dbReference>
<protein>
    <recommendedName>
        <fullName evidence="4">Transmembrane protein</fullName>
    </recommendedName>
</protein>
<feature type="transmembrane region" description="Helical" evidence="1">
    <location>
        <begin position="934"/>
        <end position="961"/>
    </location>
</feature>
<comment type="caution">
    <text evidence="2">The sequence shown here is derived from an EMBL/GenBank/DDBJ whole genome shotgun (WGS) entry which is preliminary data.</text>
</comment>
<evidence type="ECO:0008006" key="4">
    <source>
        <dbReference type="Google" id="ProtNLM"/>
    </source>
</evidence>
<accession>A0AAV1VGX3</accession>
<feature type="transmembrane region" description="Helical" evidence="1">
    <location>
        <begin position="1025"/>
        <end position="1046"/>
    </location>
</feature>
<evidence type="ECO:0000313" key="3">
    <source>
        <dbReference type="Proteomes" id="UP001162060"/>
    </source>
</evidence>
<evidence type="ECO:0000256" key="1">
    <source>
        <dbReference type="SAM" id="Phobius"/>
    </source>
</evidence>
<organism evidence="2 3">
    <name type="scientific">Peronospora matthiolae</name>
    <dbReference type="NCBI Taxonomy" id="2874970"/>
    <lineage>
        <taxon>Eukaryota</taxon>
        <taxon>Sar</taxon>
        <taxon>Stramenopiles</taxon>
        <taxon>Oomycota</taxon>
        <taxon>Peronosporomycetes</taxon>
        <taxon>Peronosporales</taxon>
        <taxon>Peronosporaceae</taxon>
        <taxon>Peronospora</taxon>
    </lineage>
</organism>
<dbReference type="EMBL" id="CAKLBY020000310">
    <property type="protein sequence ID" value="CAK7944789.1"/>
    <property type="molecule type" value="Genomic_DNA"/>
</dbReference>
<name>A0AAV1VGX3_9STRA</name>
<keyword evidence="1" id="KW-0812">Transmembrane</keyword>
<keyword evidence="1" id="KW-1133">Transmembrane helix</keyword>
<dbReference type="AlphaFoldDB" id="A0AAV1VGX3"/>
<evidence type="ECO:0000313" key="2">
    <source>
        <dbReference type="EMBL" id="CAK7944789.1"/>
    </source>
</evidence>
<gene>
    <name evidence="2" type="ORF">PM001_LOCUS29939</name>
</gene>
<sequence length="1092" mass="119197">MVLTQPFLPTCEELDLLDAHLHELEEPGTTFLQDFIVAPPLMPSDTPLSTSSGYTSEESDHSIMTGSDEFLQCRGMSFLQAAKTSELVDVVEDLSAQDLMAVSPRSQQHYQHFTGMGVKSKTSKYRGVTQTSKTSWGAKYSAKRITNTCKTPEEAARAYDKYLETNFPQKFAKFANFCHKCDKFVNPLGLPQYQSECVCSSSSPIGSPLSEAASMSLKKEIDTEQQVTSPTATLPLVPPMAPSPAGVPSTLNMMDVLNHRSDVDPANEQSTTFVGRCSNNMSGSLKFSFSDGAERPFAQSYDSGTKILQNQDGAALTEVQQQGQDKMYDSLPMTAISSAVDSFTLGDNLDQIIKDINHPPSFQSLLNRSVAEERVANDNARICPTAIRSSSGIGKMSESATYDTILVEPATPNSLGFDVDELDELTNYFLSENDVTVAVQREMHADPISTEQHPVVKEERSRQFKKIHSLDFDCENTTDSDAAMNDVKLEDAGGTFLAIPVGVNSSGSTPPGSSSSATIDIQTQFLEKYWRNDRKNIQCFPYCPEHGDYYRVRIEDLQHQCKGVCHAPVKARVSIPAPAGASVVKTGLTVLARCNSSFSQQKALTEQQLLSSAEMKSLQGVSTIGVISQFTPVRNGTGGVQFDVMFHPDVWKFEFALPKKRRHIQSSNRALSSDDSVASGGSTAAEFLYFFEIDVFYSRGRTSFERLGHTKSANFRIGNTRTLLRQRNKRVGEMCCSEEPQTYVGGCDNDKMISVDDLPEKKKVKVHLGQRELLSGASFSDDSARSGCELAESKLLSDCATGEDISSSSKLSLPTVKPTCMDGDRCIKTDSKDSTCDRKPGLLDLPHADSDVWKNMNASSVGTQQTAASDYRSYVSPKQKHGSVQMADSLVATSTSFTRSTNERPAASTSSAVTESYSLPELLRYSLACAPLSLLFMPVGILLTLVFVIVPLAASNVVGALDSLSDMELSRANRSCISRDRRLVLSRLVEEKGDSDKKPSGGGLFHYHVNGKVWYRLFYFSGAKFVVSMISLVPALLLALFAGLLYPIRSVSGVIGNAASSCALWSREYTRTTTGMPLSGDIVDYDATDGRV</sequence>
<proteinExistence type="predicted"/>